<dbReference type="EMBL" id="AC186748">
    <property type="protein sequence ID" value="ABF70001.1"/>
    <property type="molecule type" value="Genomic_DNA"/>
</dbReference>
<feature type="region of interest" description="Disordered" evidence="1">
    <location>
        <begin position="189"/>
        <end position="209"/>
    </location>
</feature>
<dbReference type="AlphaFoldDB" id="Q1EPF6"/>
<evidence type="ECO:0000313" key="2">
    <source>
        <dbReference type="EMBL" id="ABF70001.1"/>
    </source>
</evidence>
<organism evidence="2">
    <name type="scientific">Musa acuminata</name>
    <name type="common">Banana</name>
    <name type="synonym">Musa cavendishii</name>
    <dbReference type="NCBI Taxonomy" id="4641"/>
    <lineage>
        <taxon>Eukaryota</taxon>
        <taxon>Viridiplantae</taxon>
        <taxon>Streptophyta</taxon>
        <taxon>Embryophyta</taxon>
        <taxon>Tracheophyta</taxon>
        <taxon>Spermatophyta</taxon>
        <taxon>Magnoliopsida</taxon>
        <taxon>Liliopsida</taxon>
        <taxon>Zingiberales</taxon>
        <taxon>Musaceae</taxon>
        <taxon>Musa</taxon>
    </lineage>
</organism>
<gene>
    <name evidence="2" type="ORF">MA4_8L21.2</name>
</gene>
<sequence>MNLYFLKRKVFGSSSSTVVASSAPTTVCEPLGLTRSNHQVIVRKMPHRRRGREPEESIPEKEPPTFATSMPLKGSRSSRSSSRKRGDRLKSMFDLCKSKPLHFATIQIADLLDSTLGVPLQPRWEGLHEEHKHHHYVTTLIDRVHDVGSIIHQHALVIDDLREEIEGLKERGGSSCYCCRGGDLRDRAGTKTWGSRAAPRQATEGSPTQ</sequence>
<accession>Q1EPF6</accession>
<reference evidence="2" key="1">
    <citation type="submission" date="2006-05" db="EMBL/GenBank/DDBJ databases">
        <authorList>
            <person name="Ciampi A.Y."/>
            <person name="Santos C.M.R."/>
            <person name="da Silva F.R."/>
            <person name="Pappas G.J. Jr"/>
            <person name="Ronning C.M."/>
            <person name="Cheung F."/>
            <person name="Haas B.J."/>
            <person name="Piffanelli P."/>
            <person name="Town C.D."/>
            <person name="Miller R.N.G."/>
            <person name="Souza M.T. Jr."/>
        </authorList>
    </citation>
    <scope>NUCLEOTIDE SEQUENCE</scope>
</reference>
<proteinExistence type="predicted"/>
<feature type="region of interest" description="Disordered" evidence="1">
    <location>
        <begin position="45"/>
        <end position="86"/>
    </location>
</feature>
<name>Q1EPF6_MUSAC</name>
<feature type="compositionally biased region" description="Basic and acidic residues" evidence="1">
    <location>
        <begin position="52"/>
        <end position="63"/>
    </location>
</feature>
<protein>
    <submittedName>
        <fullName evidence="2">Uncharacterized protein</fullName>
    </submittedName>
</protein>
<evidence type="ECO:0000256" key="1">
    <source>
        <dbReference type="SAM" id="MobiDB-lite"/>
    </source>
</evidence>